<accession>A0A059CKW7</accession>
<evidence type="ECO:0000313" key="1">
    <source>
        <dbReference type="EMBL" id="KCW78555.1"/>
    </source>
</evidence>
<name>A0A059CKW7_EUCGR</name>
<dbReference type="AlphaFoldDB" id="A0A059CKW7"/>
<dbReference type="EMBL" id="KK198755">
    <property type="protein sequence ID" value="KCW78555.1"/>
    <property type="molecule type" value="Genomic_DNA"/>
</dbReference>
<proteinExistence type="predicted"/>
<reference evidence="1" key="1">
    <citation type="submission" date="2013-07" db="EMBL/GenBank/DDBJ databases">
        <title>The genome of Eucalyptus grandis.</title>
        <authorList>
            <person name="Schmutz J."/>
            <person name="Hayes R."/>
            <person name="Myburg A."/>
            <person name="Tuskan G."/>
            <person name="Grattapaglia D."/>
            <person name="Rokhsar D.S."/>
        </authorList>
    </citation>
    <scope>NUCLEOTIDE SEQUENCE</scope>
    <source>
        <tissue evidence="1">Leaf extractions</tissue>
    </source>
</reference>
<sequence>MMVSIDTIRLECKSSQSAQPLQTLCRNFSLTFEAFSIINDKISPIQHENAAHQLDSSPKVYISIESITYV</sequence>
<protein>
    <submittedName>
        <fullName evidence="1">Uncharacterized protein</fullName>
    </submittedName>
</protein>
<organism evidence="1">
    <name type="scientific">Eucalyptus grandis</name>
    <name type="common">Flooded gum</name>
    <dbReference type="NCBI Taxonomy" id="71139"/>
    <lineage>
        <taxon>Eukaryota</taxon>
        <taxon>Viridiplantae</taxon>
        <taxon>Streptophyta</taxon>
        <taxon>Embryophyta</taxon>
        <taxon>Tracheophyta</taxon>
        <taxon>Spermatophyta</taxon>
        <taxon>Magnoliopsida</taxon>
        <taxon>eudicotyledons</taxon>
        <taxon>Gunneridae</taxon>
        <taxon>Pentapetalae</taxon>
        <taxon>rosids</taxon>
        <taxon>malvids</taxon>
        <taxon>Myrtales</taxon>
        <taxon>Myrtaceae</taxon>
        <taxon>Myrtoideae</taxon>
        <taxon>Eucalypteae</taxon>
        <taxon>Eucalyptus</taxon>
    </lineage>
</organism>
<dbReference type="Gramene" id="KCW78555">
    <property type="protein sequence ID" value="KCW78555"/>
    <property type="gene ID" value="EUGRSUZ_C00019"/>
</dbReference>
<gene>
    <name evidence="1" type="ORF">EUGRSUZ_C00019</name>
</gene>
<dbReference type="InParanoid" id="A0A059CKW7"/>